<evidence type="ECO:0000259" key="5">
    <source>
        <dbReference type="PROSITE" id="PS50937"/>
    </source>
</evidence>
<keyword evidence="2" id="KW-0805">Transcription regulation</keyword>
<dbReference type="Proteomes" id="UP000184082">
    <property type="component" value="Unassembled WGS sequence"/>
</dbReference>
<proteinExistence type="predicted"/>
<dbReference type="InterPro" id="IPR011256">
    <property type="entry name" value="Reg_factor_effector_dom_sf"/>
</dbReference>
<dbReference type="PROSITE" id="PS50937">
    <property type="entry name" value="HTH_MERR_2"/>
    <property type="match status" value="1"/>
</dbReference>
<keyword evidence="1" id="KW-0678">Repressor</keyword>
<dbReference type="InterPro" id="IPR009061">
    <property type="entry name" value="DNA-bd_dom_put_sf"/>
</dbReference>
<dbReference type="CDD" id="cd01107">
    <property type="entry name" value="HTH_BmrR"/>
    <property type="match status" value="1"/>
</dbReference>
<evidence type="ECO:0000313" key="6">
    <source>
        <dbReference type="EMBL" id="SHJ74467.1"/>
    </source>
</evidence>
<keyword evidence="3 6" id="KW-0238">DNA-binding</keyword>
<dbReference type="GO" id="GO:0003677">
    <property type="term" value="F:DNA binding"/>
    <property type="evidence" value="ECO:0007669"/>
    <property type="project" value="UniProtKB-KW"/>
</dbReference>
<dbReference type="PROSITE" id="PS00552">
    <property type="entry name" value="HTH_MERR_1"/>
    <property type="match status" value="1"/>
</dbReference>
<evidence type="ECO:0000313" key="7">
    <source>
        <dbReference type="Proteomes" id="UP000184082"/>
    </source>
</evidence>
<evidence type="ECO:0000256" key="4">
    <source>
        <dbReference type="ARBA" id="ARBA00023163"/>
    </source>
</evidence>
<dbReference type="GO" id="GO:0003700">
    <property type="term" value="F:DNA-binding transcription factor activity"/>
    <property type="evidence" value="ECO:0007669"/>
    <property type="project" value="InterPro"/>
</dbReference>
<dbReference type="Gene3D" id="1.10.1660.10">
    <property type="match status" value="1"/>
</dbReference>
<keyword evidence="7" id="KW-1185">Reference proteome</keyword>
<name>A0A1M6LTC5_9FIRM</name>
<evidence type="ECO:0000256" key="3">
    <source>
        <dbReference type="ARBA" id="ARBA00023125"/>
    </source>
</evidence>
<dbReference type="InterPro" id="IPR029442">
    <property type="entry name" value="GyrI-like"/>
</dbReference>
<organism evidence="6 7">
    <name type="scientific">Caminicella sporogenes DSM 14501</name>
    <dbReference type="NCBI Taxonomy" id="1121266"/>
    <lineage>
        <taxon>Bacteria</taxon>
        <taxon>Bacillati</taxon>
        <taxon>Bacillota</taxon>
        <taxon>Clostridia</taxon>
        <taxon>Peptostreptococcales</taxon>
        <taxon>Caminicellaceae</taxon>
        <taxon>Caminicella</taxon>
    </lineage>
</organism>
<dbReference type="STRING" id="1121266.SAMN02745883_00339"/>
<dbReference type="EMBL" id="FRAJ01000003">
    <property type="protein sequence ID" value="SHJ74467.1"/>
    <property type="molecule type" value="Genomic_DNA"/>
</dbReference>
<dbReference type="Gene3D" id="3.20.80.10">
    <property type="entry name" value="Regulatory factor, effector binding domain"/>
    <property type="match status" value="1"/>
</dbReference>
<keyword evidence="4" id="KW-0804">Transcription</keyword>
<gene>
    <name evidence="6" type="ORF">SAMN02745883_00339</name>
</gene>
<evidence type="ECO:0000256" key="2">
    <source>
        <dbReference type="ARBA" id="ARBA00023015"/>
    </source>
</evidence>
<dbReference type="Pfam" id="PF06445">
    <property type="entry name" value="GyrI-like"/>
    <property type="match status" value="1"/>
</dbReference>
<dbReference type="RefSeq" id="WP_072965642.1">
    <property type="nucleotide sequence ID" value="NZ_FRAJ01000003.1"/>
</dbReference>
<dbReference type="InterPro" id="IPR000551">
    <property type="entry name" value="MerR-type_HTH_dom"/>
</dbReference>
<feature type="domain" description="HTH merR-type" evidence="5">
    <location>
        <begin position="1"/>
        <end position="71"/>
    </location>
</feature>
<evidence type="ECO:0000256" key="1">
    <source>
        <dbReference type="ARBA" id="ARBA00022491"/>
    </source>
</evidence>
<dbReference type="Pfam" id="PF13411">
    <property type="entry name" value="MerR_1"/>
    <property type="match status" value="1"/>
</dbReference>
<accession>A0A1M6LTC5</accession>
<dbReference type="PANTHER" id="PTHR30204:SF69">
    <property type="entry name" value="MERR-FAMILY TRANSCRIPTIONAL REGULATOR"/>
    <property type="match status" value="1"/>
</dbReference>
<dbReference type="SUPFAM" id="SSF46955">
    <property type="entry name" value="Putative DNA-binding domain"/>
    <property type="match status" value="1"/>
</dbReference>
<dbReference type="SMART" id="SM00422">
    <property type="entry name" value="HTH_MERR"/>
    <property type="match status" value="1"/>
</dbReference>
<sequence>MYTIGEFALIAEVSTKTLRYYDNIGLFKPFKIDNLNSYRYYSKEQISEIMFIKELKKYGLSLTDISEIKKSNSKEFLNNILERQLSIIDKKIAYLEDMKISIKKKINEPVLWIENNDKSDYFIDIIKMKASEVIFVREKIKSEEIGQLIGKLYEIVNKFSVKFKSNHMVIIHNRDENENVDVEVFIPIEKTKLINKIYIKRFEGGIFLKTTHNGVKNKWNAYAKLYDFAKQKNYKLIGPAIEKYEMKLGKFIIDIMFKVEQ</sequence>
<dbReference type="AlphaFoldDB" id="A0A1M6LTC5"/>
<protein>
    <submittedName>
        <fullName evidence="6">DNA-binding transcriptional regulator, MerR family</fullName>
    </submittedName>
</protein>
<dbReference type="SUPFAM" id="SSF55136">
    <property type="entry name" value="Probable bacterial effector-binding domain"/>
    <property type="match status" value="1"/>
</dbReference>
<reference evidence="6 7" key="1">
    <citation type="submission" date="2016-11" db="EMBL/GenBank/DDBJ databases">
        <authorList>
            <person name="Jaros S."/>
            <person name="Januszkiewicz K."/>
            <person name="Wedrychowicz H."/>
        </authorList>
    </citation>
    <scope>NUCLEOTIDE SEQUENCE [LARGE SCALE GENOMIC DNA]</scope>
    <source>
        <strain evidence="6 7">DSM 14501</strain>
    </source>
</reference>
<dbReference type="PANTHER" id="PTHR30204">
    <property type="entry name" value="REDOX-CYCLING DRUG-SENSING TRANSCRIPTIONAL ACTIVATOR SOXR"/>
    <property type="match status" value="1"/>
</dbReference>
<dbReference type="InterPro" id="IPR047057">
    <property type="entry name" value="MerR_fam"/>
</dbReference>